<comment type="caution">
    <text evidence="2">The sequence shown here is derived from an EMBL/GenBank/DDBJ whole genome shotgun (WGS) entry which is preliminary data.</text>
</comment>
<protein>
    <submittedName>
        <fullName evidence="2">Uncharacterized protein</fullName>
    </submittedName>
</protein>
<gene>
    <name evidence="2" type="ORF">E3A20_11730</name>
</gene>
<feature type="non-terminal residue" evidence="2">
    <location>
        <position position="27"/>
    </location>
</feature>
<keyword evidence="3" id="KW-1185">Reference proteome</keyword>
<dbReference type="Proteomes" id="UP000321083">
    <property type="component" value="Unassembled WGS sequence"/>
</dbReference>
<evidence type="ECO:0000313" key="2">
    <source>
        <dbReference type="EMBL" id="TWW09701.1"/>
    </source>
</evidence>
<proteinExistence type="predicted"/>
<feature type="region of interest" description="Disordered" evidence="1">
    <location>
        <begin position="1"/>
        <end position="27"/>
    </location>
</feature>
<reference evidence="2 3" key="2">
    <citation type="submission" date="2019-08" db="EMBL/GenBank/DDBJ databases">
        <authorList>
            <person name="Henke P."/>
        </authorList>
    </citation>
    <scope>NUCLEOTIDE SEQUENCE [LARGE SCALE GENOMIC DNA]</scope>
    <source>
        <strain evidence="2">Phe10_nw2017</strain>
    </source>
</reference>
<organism evidence="2 3">
    <name type="scientific">Planctomyces bekefii</name>
    <dbReference type="NCBI Taxonomy" id="1653850"/>
    <lineage>
        <taxon>Bacteria</taxon>
        <taxon>Pseudomonadati</taxon>
        <taxon>Planctomycetota</taxon>
        <taxon>Planctomycetia</taxon>
        <taxon>Planctomycetales</taxon>
        <taxon>Planctomycetaceae</taxon>
        <taxon>Planctomyces</taxon>
    </lineage>
</organism>
<sequence>MNTEEALQASDTAPQELATALRQGKSD</sequence>
<feature type="compositionally biased region" description="Polar residues" evidence="1">
    <location>
        <begin position="1"/>
        <end position="13"/>
    </location>
</feature>
<name>A0A5C6M9T8_9PLAN</name>
<reference evidence="2 3" key="1">
    <citation type="submission" date="2019-08" db="EMBL/GenBank/DDBJ databases">
        <title>100 year-old enigma solved: identification of Planctomyces bekefii, the type genus and species of the phylum Planctomycetes.</title>
        <authorList>
            <person name="Svetlana D.N."/>
            <person name="Overmann J."/>
        </authorList>
    </citation>
    <scope>NUCLEOTIDE SEQUENCE [LARGE SCALE GENOMIC DNA]</scope>
    <source>
        <strain evidence="2">Phe10_nw2017</strain>
    </source>
</reference>
<evidence type="ECO:0000313" key="3">
    <source>
        <dbReference type="Proteomes" id="UP000321083"/>
    </source>
</evidence>
<accession>A0A5C6M9T8</accession>
<dbReference type="EMBL" id="SRHE01000201">
    <property type="protein sequence ID" value="TWW09701.1"/>
    <property type="molecule type" value="Genomic_DNA"/>
</dbReference>
<dbReference type="AlphaFoldDB" id="A0A5C6M9T8"/>
<evidence type="ECO:0000256" key="1">
    <source>
        <dbReference type="SAM" id="MobiDB-lite"/>
    </source>
</evidence>